<evidence type="ECO:0000256" key="5">
    <source>
        <dbReference type="ARBA" id="ARBA00022741"/>
    </source>
</evidence>
<evidence type="ECO:0000256" key="9">
    <source>
        <dbReference type="ARBA" id="ARBA00023069"/>
    </source>
</evidence>
<dbReference type="EMBL" id="BDIP01001607">
    <property type="protein sequence ID" value="GIQ84754.1"/>
    <property type="molecule type" value="Genomic_DNA"/>
</dbReference>
<evidence type="ECO:0000259" key="14">
    <source>
        <dbReference type="Pfam" id="PF03028"/>
    </source>
</evidence>
<accession>A0A9K3D014</accession>
<organism evidence="18 19">
    <name type="scientific">Kipferlia bialata</name>
    <dbReference type="NCBI Taxonomy" id="797122"/>
    <lineage>
        <taxon>Eukaryota</taxon>
        <taxon>Metamonada</taxon>
        <taxon>Carpediemonas-like organisms</taxon>
        <taxon>Kipferlia</taxon>
    </lineage>
</organism>
<evidence type="ECO:0000256" key="3">
    <source>
        <dbReference type="ARBA" id="ARBA00022701"/>
    </source>
</evidence>
<dbReference type="PANTHER" id="PTHR22878:SF68">
    <property type="entry name" value="DYNEIN HEAVY CHAIN 6, AXONEMAL-LIKE"/>
    <property type="match status" value="1"/>
</dbReference>
<dbReference type="SUPFAM" id="SSF52540">
    <property type="entry name" value="P-loop containing nucleoside triphosphate hydrolases"/>
    <property type="match status" value="1"/>
</dbReference>
<evidence type="ECO:0000313" key="19">
    <source>
        <dbReference type="Proteomes" id="UP000265618"/>
    </source>
</evidence>
<dbReference type="InterPro" id="IPR024317">
    <property type="entry name" value="Dynein_heavy_chain_D4_dom"/>
</dbReference>
<dbReference type="InterPro" id="IPR004273">
    <property type="entry name" value="Dynein_heavy_D6_P-loop"/>
</dbReference>
<protein>
    <submittedName>
        <fullName evidence="18">Dynein heavy chain</fullName>
    </submittedName>
</protein>
<dbReference type="Pfam" id="PF12780">
    <property type="entry name" value="AAA_8"/>
    <property type="match status" value="1"/>
</dbReference>
<dbReference type="Gene3D" id="1.10.8.1220">
    <property type="match status" value="1"/>
</dbReference>
<feature type="non-terminal residue" evidence="18">
    <location>
        <position position="1"/>
    </location>
</feature>
<evidence type="ECO:0000256" key="2">
    <source>
        <dbReference type="ARBA" id="ARBA00022490"/>
    </source>
</evidence>
<keyword evidence="12" id="KW-0966">Cell projection</keyword>
<name>A0A9K3D014_9EUKA</name>
<dbReference type="Gene3D" id="1.20.920.20">
    <property type="match status" value="1"/>
</dbReference>
<feature type="coiled-coil region" evidence="13">
    <location>
        <begin position="584"/>
        <end position="649"/>
    </location>
</feature>
<feature type="domain" description="Dynein heavy chain coiled coil stalk" evidence="15">
    <location>
        <begin position="372"/>
        <end position="708"/>
    </location>
</feature>
<dbReference type="GO" id="GO:0008569">
    <property type="term" value="F:minus-end-directed microtubule motor activity"/>
    <property type="evidence" value="ECO:0007669"/>
    <property type="project" value="InterPro"/>
</dbReference>
<dbReference type="InterPro" id="IPR027417">
    <property type="entry name" value="P-loop_NTPase"/>
</dbReference>
<feature type="domain" description="Dynein heavy chain ATP-binding dynein motor region" evidence="17">
    <location>
        <begin position="732"/>
        <end position="953"/>
    </location>
</feature>
<reference evidence="18 19" key="1">
    <citation type="journal article" date="2018" name="PLoS ONE">
        <title>The draft genome of Kipferlia bialata reveals reductive genome evolution in fornicate parasites.</title>
        <authorList>
            <person name="Tanifuji G."/>
            <person name="Takabayashi S."/>
            <person name="Kume K."/>
            <person name="Takagi M."/>
            <person name="Nakayama T."/>
            <person name="Kamikawa R."/>
            <person name="Inagaki Y."/>
            <person name="Hashimoto T."/>
        </authorList>
    </citation>
    <scope>NUCLEOTIDE SEQUENCE [LARGE SCALE GENOMIC DNA]</scope>
    <source>
        <strain evidence="18">NY0173</strain>
    </source>
</reference>
<sequence length="1306" mass="147224">DSRDDIVKLWTHETYRTFCDRLLPQDTPWFDQLIEAKLAQHFNSSIRQVKTENHMPVFVDFMVESDEGKPILSEALSTQKLAAFVEERLVDYNADSATVPMDLVLFGDALSHVCRITRVLRQPNGHILLVGVGGSGRQSLARLSGYLTGLSVFQIEVSRNYGLTEFREDLKELFNRSGLENKPSMFLLSDTQISQESFLEDINSLLSSGEVPGLHTQEELQVIRESLSRDAKAAGIPKTADAVQEFFRDRVRQNLHIVLCLSPVGPAFRRRLRMFPALFGCCTIDWFSEWPKDALKEVAQKFLSDAKIPEEEIPAIADSFVGIHESSKEVAGIMGRALRRETFVTPTAYLELVQTYTQLLGEKKSEIGKQLEKLSGGVGTLLETRSTVEEMRIELSSKKEAVAESQTECESLLLVIVQERRTVDEQAEHVQAETEKLATETAILERRKHTAEEDLKVALPALENARKALEALNKSDIAEVKVMGKPPELVKKVMAAVMIVKREKPDWENAKKVIGGTSFLQDLISLDIDSLPESVLKRVSKYVSDREFTPEAVGRVSYACQSLCAWVRACYKYATVYKTVEPKMKALEKANKMLIAKQAALESAKGELEGVKAKVQQLQDRYEGLVSKKDKLRRESEELAVKLERADKLVSGLAGERERWEKSIEVLQGQIALLSGHCLMASAFLCYAGPFTGRYREMLIQRRWRPMLKKLKIEIAPDFKTHDFLAAPIIQRDWHLKGLPRDNFSVENGCLVTRSRRWSLLIDPQGQGSKWLKALEAEKGLKVVTMKQPDYLRTIENSIQFGIPVLIEDVGETLDPSLEPLLKRPLTKNPRRTIKLGDKELLYNEEFSLYISTKLPNPRYSPEICTSVTIVNFAVVDEGLTDQLLGTVVSKERPDLEEERTRLVVSMAKMRSKAQQLEDELLRLLSSATAASLLADQTLVSALENSKTTASEIAEQLEISIATEKKNNIARSAYFACAQRASLLFFVLVDMGTVDPMYQFSLDSYVHLFTGSIDASPRPAKLEQRITALNDHHTFAVYQYVCRGLFTRHKLLFAFQMCIAILQNEGKVNNEEYQFFLRGGVTVEAADIPRRPAEWLTPAAWANIVNLERLPAFANLVPQFEQRIREWHQYHIAQSPETTRLVGEFESQCDELQRMLFVRCLRTDRIVQAVTNFVSNNLGERFVSPPAFDLRKALYDSTPSVPLIFVLSPGVDPASILQAFSESCGKGDRLLSVALGQGQEPVATKAMERAMTTGEWLLLANAHLSVKWLPELEKLIADIPNKKPHKDFRLWISSDPHPAFPIGILQ</sequence>
<dbReference type="PANTHER" id="PTHR22878">
    <property type="entry name" value="DYNEIN HEAVY CHAIN 6, AXONEMAL-LIKE-RELATED"/>
    <property type="match status" value="1"/>
</dbReference>
<keyword evidence="11" id="KW-0206">Cytoskeleton</keyword>
<dbReference type="InterPro" id="IPR024743">
    <property type="entry name" value="Dynein_HC_stalk"/>
</dbReference>
<evidence type="ECO:0000256" key="11">
    <source>
        <dbReference type="ARBA" id="ARBA00023212"/>
    </source>
</evidence>
<comment type="subcellular location">
    <subcellularLocation>
        <location evidence="1">Cytoplasm</location>
        <location evidence="1">Cytoskeleton</location>
        <location evidence="1">Cilium axoneme</location>
    </subcellularLocation>
</comment>
<dbReference type="GO" id="GO:0030286">
    <property type="term" value="C:dynein complex"/>
    <property type="evidence" value="ECO:0007669"/>
    <property type="project" value="UniProtKB-KW"/>
</dbReference>
<evidence type="ECO:0000256" key="6">
    <source>
        <dbReference type="ARBA" id="ARBA00022840"/>
    </source>
</evidence>
<keyword evidence="4" id="KW-0677">Repeat</keyword>
<keyword evidence="9" id="KW-0969">Cilium</keyword>
<keyword evidence="6" id="KW-0067">ATP-binding</keyword>
<evidence type="ECO:0000256" key="13">
    <source>
        <dbReference type="SAM" id="Coils"/>
    </source>
</evidence>
<dbReference type="Gene3D" id="6.10.140.1060">
    <property type="match status" value="1"/>
</dbReference>
<feature type="domain" description="Dynein heavy chain region D6 P-loop" evidence="14">
    <location>
        <begin position="1199"/>
        <end position="1306"/>
    </location>
</feature>
<evidence type="ECO:0000259" key="17">
    <source>
        <dbReference type="Pfam" id="PF12781"/>
    </source>
</evidence>
<comment type="caution">
    <text evidence="18">The sequence shown here is derived from an EMBL/GenBank/DDBJ whole genome shotgun (WGS) entry which is preliminary data.</text>
</comment>
<evidence type="ECO:0000259" key="16">
    <source>
        <dbReference type="Pfam" id="PF12780"/>
    </source>
</evidence>
<dbReference type="Pfam" id="PF12781">
    <property type="entry name" value="AAA_9"/>
    <property type="match status" value="1"/>
</dbReference>
<evidence type="ECO:0000256" key="4">
    <source>
        <dbReference type="ARBA" id="ARBA00022737"/>
    </source>
</evidence>
<dbReference type="GO" id="GO:0005930">
    <property type="term" value="C:axoneme"/>
    <property type="evidence" value="ECO:0007669"/>
    <property type="project" value="UniProtKB-SubCell"/>
</dbReference>
<keyword evidence="7" id="KW-0243">Dynein</keyword>
<evidence type="ECO:0000256" key="10">
    <source>
        <dbReference type="ARBA" id="ARBA00023175"/>
    </source>
</evidence>
<evidence type="ECO:0000256" key="1">
    <source>
        <dbReference type="ARBA" id="ARBA00004430"/>
    </source>
</evidence>
<dbReference type="GO" id="GO:0005874">
    <property type="term" value="C:microtubule"/>
    <property type="evidence" value="ECO:0007669"/>
    <property type="project" value="UniProtKB-KW"/>
</dbReference>
<proteinExistence type="predicted"/>
<dbReference type="FunFam" id="1.10.8.1220:FF:000001">
    <property type="entry name" value="Dynein axonemal heavy chain 5"/>
    <property type="match status" value="1"/>
</dbReference>
<feature type="coiled-coil region" evidence="13">
    <location>
        <begin position="900"/>
        <end position="927"/>
    </location>
</feature>
<keyword evidence="5" id="KW-0547">Nucleotide-binding</keyword>
<dbReference type="FunFam" id="3.40.50.300:FF:002141">
    <property type="entry name" value="Dynein heavy chain"/>
    <property type="match status" value="1"/>
</dbReference>
<feature type="non-terminal residue" evidence="18">
    <location>
        <position position="1306"/>
    </location>
</feature>
<dbReference type="GO" id="GO:0051959">
    <property type="term" value="F:dynein light intermediate chain binding"/>
    <property type="evidence" value="ECO:0007669"/>
    <property type="project" value="InterPro"/>
</dbReference>
<evidence type="ECO:0000313" key="18">
    <source>
        <dbReference type="EMBL" id="GIQ84754.1"/>
    </source>
</evidence>
<keyword evidence="3" id="KW-0493">Microtubule</keyword>
<dbReference type="OrthoDB" id="10251809at2759"/>
<dbReference type="Proteomes" id="UP000265618">
    <property type="component" value="Unassembled WGS sequence"/>
</dbReference>
<gene>
    <name evidence="18" type="ORF">KIPB_006307</name>
</gene>
<keyword evidence="10" id="KW-0505">Motor protein</keyword>
<evidence type="ECO:0000259" key="15">
    <source>
        <dbReference type="Pfam" id="PF12777"/>
    </source>
</evidence>
<keyword evidence="19" id="KW-1185">Reference proteome</keyword>
<dbReference type="Pfam" id="PF03028">
    <property type="entry name" value="Dynein_heavy"/>
    <property type="match status" value="1"/>
</dbReference>
<dbReference type="InterPro" id="IPR026983">
    <property type="entry name" value="DHC"/>
</dbReference>
<dbReference type="Gene3D" id="1.20.920.30">
    <property type="match status" value="1"/>
</dbReference>
<evidence type="ECO:0000256" key="12">
    <source>
        <dbReference type="ARBA" id="ARBA00023273"/>
    </source>
</evidence>
<feature type="domain" description="Dynein heavy chain AAA module D4" evidence="16">
    <location>
        <begin position="101"/>
        <end position="359"/>
    </location>
</feature>
<dbReference type="FunFam" id="3.40.50.300:FF:000153">
    <property type="entry name" value="Dynein axonemal heavy chain 1"/>
    <property type="match status" value="1"/>
</dbReference>
<dbReference type="Gene3D" id="3.40.50.300">
    <property type="entry name" value="P-loop containing nucleotide triphosphate hydrolases"/>
    <property type="match status" value="3"/>
</dbReference>
<evidence type="ECO:0000256" key="7">
    <source>
        <dbReference type="ARBA" id="ARBA00023017"/>
    </source>
</evidence>
<dbReference type="FunFam" id="3.40.50.300:FF:000049">
    <property type="entry name" value="Dynein, axonemal, heavy chain 5"/>
    <property type="match status" value="1"/>
</dbReference>
<evidence type="ECO:0000256" key="8">
    <source>
        <dbReference type="ARBA" id="ARBA00023054"/>
    </source>
</evidence>
<dbReference type="Pfam" id="PF12777">
    <property type="entry name" value="MT"/>
    <property type="match status" value="1"/>
</dbReference>
<dbReference type="FunFam" id="1.20.920.20:FF:000001">
    <property type="entry name" value="dynein heavy chain 2, axonemal"/>
    <property type="match status" value="1"/>
</dbReference>
<dbReference type="InterPro" id="IPR035706">
    <property type="entry name" value="AAA_9"/>
</dbReference>
<dbReference type="GO" id="GO:0007018">
    <property type="term" value="P:microtubule-based movement"/>
    <property type="evidence" value="ECO:0007669"/>
    <property type="project" value="InterPro"/>
</dbReference>
<keyword evidence="8 13" id="KW-0175">Coiled coil</keyword>
<dbReference type="GO" id="GO:0045505">
    <property type="term" value="F:dynein intermediate chain binding"/>
    <property type="evidence" value="ECO:0007669"/>
    <property type="project" value="InterPro"/>
</dbReference>
<dbReference type="GO" id="GO:0005524">
    <property type="term" value="F:ATP binding"/>
    <property type="evidence" value="ECO:0007669"/>
    <property type="project" value="UniProtKB-KW"/>
</dbReference>
<keyword evidence="2" id="KW-0963">Cytoplasm</keyword>